<name>A0A645FVY5_9ZZZZ</name>
<evidence type="ECO:0000259" key="1">
    <source>
        <dbReference type="Pfam" id="PF22526"/>
    </source>
</evidence>
<reference evidence="2" key="1">
    <citation type="submission" date="2019-08" db="EMBL/GenBank/DDBJ databases">
        <authorList>
            <person name="Kucharzyk K."/>
            <person name="Murdoch R.W."/>
            <person name="Higgins S."/>
            <person name="Loffler F."/>
        </authorList>
    </citation>
    <scope>NUCLEOTIDE SEQUENCE</scope>
</reference>
<dbReference type="Pfam" id="PF22526">
    <property type="entry name" value="DUF7000"/>
    <property type="match status" value="1"/>
</dbReference>
<comment type="caution">
    <text evidence="2">The sequence shown here is derived from an EMBL/GenBank/DDBJ whole genome shotgun (WGS) entry which is preliminary data.</text>
</comment>
<accession>A0A645FVY5</accession>
<evidence type="ECO:0000313" key="2">
    <source>
        <dbReference type="EMBL" id="MPN18615.1"/>
    </source>
</evidence>
<proteinExistence type="predicted"/>
<feature type="domain" description="DUF7000" evidence="1">
    <location>
        <begin position="6"/>
        <end position="158"/>
    </location>
</feature>
<dbReference type="AlphaFoldDB" id="A0A645FVY5"/>
<gene>
    <name evidence="2" type="ORF">SDC9_165976</name>
</gene>
<sequence>MEIHFEYIQEYETLLKTTHLQRDYQEFVKFFKQLRVSLEQELPSCSFLGGIMENGMDYSYFQFTSDALRGQGLKIVIAYVHTTCSLEVWLSGVNRKTQASVFARLQKTGTDYEQTPDPNRFDYILKEKILPARGFSGGDELFNELHANVSRFLENVTRLCAN</sequence>
<dbReference type="InterPro" id="IPR054269">
    <property type="entry name" value="DUF7000"/>
</dbReference>
<organism evidence="2">
    <name type="scientific">bioreactor metagenome</name>
    <dbReference type="NCBI Taxonomy" id="1076179"/>
    <lineage>
        <taxon>unclassified sequences</taxon>
        <taxon>metagenomes</taxon>
        <taxon>ecological metagenomes</taxon>
    </lineage>
</organism>
<dbReference type="EMBL" id="VSSQ01065984">
    <property type="protein sequence ID" value="MPN18615.1"/>
    <property type="molecule type" value="Genomic_DNA"/>
</dbReference>
<protein>
    <recommendedName>
        <fullName evidence="1">DUF7000 domain-containing protein</fullName>
    </recommendedName>
</protein>